<dbReference type="eggNOG" id="COG3698">
    <property type="taxonomic scope" value="Bacteria"/>
</dbReference>
<sequence>MSSQTNVYHANKLYLFFFLFFISIFLAPFQSHAEGNWQKLSPGIEYQDLAGGILAPWSHVYVFRIDLNKNKLGLVNAKNLSLKNASVNQFAEHSNALLSLNGGFFDHEFNPLGLRITNGKLENPLKRISWWGVFFIKNNKAHISSLRQFHYDGEIDFAIQSGPRLLINRKIPSLKPGIAERSALGINADGKIILLVTTNAAMTTNKLAHLMRSPPLSCIDAINLDGGSSSQLYAHIGSFLLNVHGFSNVSDAIIVKKRGL</sequence>
<evidence type="ECO:0000313" key="3">
    <source>
        <dbReference type="Proteomes" id="UP000054621"/>
    </source>
</evidence>
<reference evidence="2 3" key="1">
    <citation type="submission" date="2015-11" db="EMBL/GenBank/DDBJ databases">
        <title>Genomic analysis of 38 Legionella species identifies large and diverse effector repertoires.</title>
        <authorList>
            <person name="Burstein D."/>
            <person name="Amaro F."/>
            <person name="Zusman T."/>
            <person name="Lifshitz Z."/>
            <person name="Cohen O."/>
            <person name="Gilbert J.A."/>
            <person name="Pupko T."/>
            <person name="Shuman H.A."/>
            <person name="Segal G."/>
        </authorList>
    </citation>
    <scope>NUCLEOTIDE SEQUENCE [LARGE SCALE GENOMIC DNA]</scope>
    <source>
        <strain evidence="2 3">Mt.St.Helens-4</strain>
    </source>
</reference>
<dbReference type="PANTHER" id="PTHR40446">
    <property type="entry name" value="N-ACETYLGLUCOSAMINE-1-PHOSPHODIESTER ALPHA-N-ACETYLGLUCOSAMINIDASE"/>
    <property type="match status" value="1"/>
</dbReference>
<dbReference type="EMBL" id="LNYV01000037">
    <property type="protein sequence ID" value="KTD54526.1"/>
    <property type="molecule type" value="Genomic_DNA"/>
</dbReference>
<dbReference type="STRING" id="28087.Lsai_3348"/>
<comment type="caution">
    <text evidence="2">The sequence shown here is derived from an EMBL/GenBank/DDBJ whole genome shotgun (WGS) entry which is preliminary data.</text>
</comment>
<name>A0A0W0YD60_9GAMM</name>
<proteinExistence type="predicted"/>
<dbReference type="InterPro" id="IPR018711">
    <property type="entry name" value="NAGPA"/>
</dbReference>
<feature type="domain" description="Phosphodiester glycosidase" evidence="1">
    <location>
        <begin position="95"/>
        <end position="255"/>
    </location>
</feature>
<dbReference type="Pfam" id="PF09992">
    <property type="entry name" value="NAGPA"/>
    <property type="match status" value="1"/>
</dbReference>
<dbReference type="RefSeq" id="WP_027269707.1">
    <property type="nucleotide sequence ID" value="NZ_CAAAJE010000004.1"/>
</dbReference>
<dbReference type="Proteomes" id="UP000054621">
    <property type="component" value="Unassembled WGS sequence"/>
</dbReference>
<dbReference type="AlphaFoldDB" id="A0A0W0YD60"/>
<dbReference type="OrthoDB" id="5515706at2"/>
<evidence type="ECO:0000259" key="1">
    <source>
        <dbReference type="Pfam" id="PF09992"/>
    </source>
</evidence>
<dbReference type="PANTHER" id="PTHR40446:SF2">
    <property type="entry name" value="N-ACETYLGLUCOSAMINE-1-PHOSPHODIESTER ALPHA-N-ACETYLGLUCOSAMINIDASE"/>
    <property type="match status" value="1"/>
</dbReference>
<dbReference type="PATRIC" id="fig|28087.4.peg.3588"/>
<organism evidence="2 3">
    <name type="scientific">Legionella sainthelensi</name>
    <dbReference type="NCBI Taxonomy" id="28087"/>
    <lineage>
        <taxon>Bacteria</taxon>
        <taxon>Pseudomonadati</taxon>
        <taxon>Pseudomonadota</taxon>
        <taxon>Gammaproteobacteria</taxon>
        <taxon>Legionellales</taxon>
        <taxon>Legionellaceae</taxon>
        <taxon>Legionella</taxon>
    </lineage>
</organism>
<protein>
    <recommendedName>
        <fullName evidence="1">Phosphodiester glycosidase domain-containing protein</fullName>
    </recommendedName>
</protein>
<accession>A0A0W0YD60</accession>
<gene>
    <name evidence="2" type="ORF">Lsai_3348</name>
</gene>
<evidence type="ECO:0000313" key="2">
    <source>
        <dbReference type="EMBL" id="KTD54526.1"/>
    </source>
</evidence>